<accession>A2ELF6</accession>
<evidence type="ECO:0008006" key="4">
    <source>
        <dbReference type="Google" id="ProtNLM"/>
    </source>
</evidence>
<organism evidence="2 3">
    <name type="scientific">Trichomonas vaginalis (strain ATCC PRA-98 / G3)</name>
    <dbReference type="NCBI Taxonomy" id="412133"/>
    <lineage>
        <taxon>Eukaryota</taxon>
        <taxon>Metamonada</taxon>
        <taxon>Parabasalia</taxon>
        <taxon>Trichomonadida</taxon>
        <taxon>Trichomonadidae</taxon>
        <taxon>Trichomonas</taxon>
    </lineage>
</organism>
<evidence type="ECO:0000256" key="1">
    <source>
        <dbReference type="SAM" id="Phobius"/>
    </source>
</evidence>
<sequence>MKSEMYHASTSYYKARNRQLYWKYAKLNLVFLSVLFIIITIISKIKSNPTIDSNAFFSKPSFLLDAVNKYLGGPIKIEDPLLINKLRDEKSLKNCKLCLNPKRHDLKKSTNADLALTFGFGDQIHYFLTWMRSLRNTGCNCGVLIFVSPGYLKFFTNETLKELQNCGANFLTLNSFEGVDERTLRNLVILSFLDQYGSFFNRIFINDIFDTLFQGDPFDEHLPKDKVTVSIERVTFKHHSWAIEKQNYTDDNFTGDFYSNKLLLNGGIFMGPSFKVYELYLTMFNPKIFFRENVNDQSILNYVYYRGLYTDINVDFDAHYYSSACYSIFEQHPRKDGKMYELNGKYAPVVIHQFDRICPLMIYDRDVCPALKTLNLTYLHKKWFGNPERPRFTHISQKCGEKDSDTRMFGYFFGPNQDF</sequence>
<dbReference type="Proteomes" id="UP000001542">
    <property type="component" value="Unassembled WGS sequence"/>
</dbReference>
<dbReference type="KEGG" id="tva:4764358"/>
<reference evidence="2" key="1">
    <citation type="submission" date="2006-10" db="EMBL/GenBank/DDBJ databases">
        <authorList>
            <person name="Amadeo P."/>
            <person name="Zhao Q."/>
            <person name="Wortman J."/>
            <person name="Fraser-Liggett C."/>
            <person name="Carlton J."/>
        </authorList>
    </citation>
    <scope>NUCLEOTIDE SEQUENCE</scope>
    <source>
        <strain evidence="2">G3</strain>
    </source>
</reference>
<evidence type="ECO:0000313" key="3">
    <source>
        <dbReference type="Proteomes" id="UP000001542"/>
    </source>
</evidence>
<dbReference type="VEuPathDB" id="TrichDB:TVAGG3_0005520"/>
<dbReference type="VEuPathDB" id="TrichDB:TVAG_257210"/>
<name>A2ELF6_TRIV3</name>
<dbReference type="RefSeq" id="XP_001318706.1">
    <property type="nucleotide sequence ID" value="XM_001318671.1"/>
</dbReference>
<keyword evidence="1" id="KW-0812">Transmembrane</keyword>
<dbReference type="InParanoid" id="A2ELF6"/>
<dbReference type="EMBL" id="DS113422">
    <property type="protein sequence ID" value="EAY06483.1"/>
    <property type="molecule type" value="Genomic_DNA"/>
</dbReference>
<keyword evidence="1" id="KW-1133">Transmembrane helix</keyword>
<keyword evidence="1" id="KW-0472">Membrane</keyword>
<reference evidence="2" key="2">
    <citation type="journal article" date="2007" name="Science">
        <title>Draft genome sequence of the sexually transmitted pathogen Trichomonas vaginalis.</title>
        <authorList>
            <person name="Carlton J.M."/>
            <person name="Hirt R.P."/>
            <person name="Silva J.C."/>
            <person name="Delcher A.L."/>
            <person name="Schatz M."/>
            <person name="Zhao Q."/>
            <person name="Wortman J.R."/>
            <person name="Bidwell S.L."/>
            <person name="Alsmark U.C.M."/>
            <person name="Besteiro S."/>
            <person name="Sicheritz-Ponten T."/>
            <person name="Noel C.J."/>
            <person name="Dacks J.B."/>
            <person name="Foster P.G."/>
            <person name="Simillion C."/>
            <person name="Van de Peer Y."/>
            <person name="Miranda-Saavedra D."/>
            <person name="Barton G.J."/>
            <person name="Westrop G.D."/>
            <person name="Mueller S."/>
            <person name="Dessi D."/>
            <person name="Fiori P.L."/>
            <person name="Ren Q."/>
            <person name="Paulsen I."/>
            <person name="Zhang H."/>
            <person name="Bastida-Corcuera F.D."/>
            <person name="Simoes-Barbosa A."/>
            <person name="Brown M.T."/>
            <person name="Hayes R.D."/>
            <person name="Mukherjee M."/>
            <person name="Okumura C.Y."/>
            <person name="Schneider R."/>
            <person name="Smith A.J."/>
            <person name="Vanacova S."/>
            <person name="Villalvazo M."/>
            <person name="Haas B.J."/>
            <person name="Pertea M."/>
            <person name="Feldblyum T.V."/>
            <person name="Utterback T.R."/>
            <person name="Shu C.L."/>
            <person name="Osoegawa K."/>
            <person name="de Jong P.J."/>
            <person name="Hrdy I."/>
            <person name="Horvathova L."/>
            <person name="Zubacova Z."/>
            <person name="Dolezal P."/>
            <person name="Malik S.B."/>
            <person name="Logsdon J.M. Jr."/>
            <person name="Henze K."/>
            <person name="Gupta A."/>
            <person name="Wang C.C."/>
            <person name="Dunne R.L."/>
            <person name="Upcroft J.A."/>
            <person name="Upcroft P."/>
            <person name="White O."/>
            <person name="Salzberg S.L."/>
            <person name="Tang P."/>
            <person name="Chiu C.-H."/>
            <person name="Lee Y.-S."/>
            <person name="Embley T.M."/>
            <person name="Coombs G.H."/>
            <person name="Mottram J.C."/>
            <person name="Tachezy J."/>
            <person name="Fraser-Liggett C.M."/>
            <person name="Johnson P.J."/>
        </authorList>
    </citation>
    <scope>NUCLEOTIDE SEQUENCE [LARGE SCALE GENOMIC DNA]</scope>
    <source>
        <strain evidence="2">G3</strain>
    </source>
</reference>
<keyword evidence="3" id="KW-1185">Reference proteome</keyword>
<feature type="transmembrane region" description="Helical" evidence="1">
    <location>
        <begin position="21"/>
        <end position="42"/>
    </location>
</feature>
<gene>
    <name evidence="2" type="ORF">TVAG_257210</name>
</gene>
<evidence type="ECO:0000313" key="2">
    <source>
        <dbReference type="EMBL" id="EAY06483.1"/>
    </source>
</evidence>
<protein>
    <recommendedName>
        <fullName evidence="4">Nucleotide-diphospho-sugar transferase domain-containing protein</fullName>
    </recommendedName>
</protein>
<proteinExistence type="predicted"/>
<dbReference type="AlphaFoldDB" id="A2ELF6"/>